<dbReference type="Proteomes" id="UP000886998">
    <property type="component" value="Unassembled WGS sequence"/>
</dbReference>
<proteinExistence type="predicted"/>
<sequence length="162" mass="18478">MSNSSLLHINSLSMFLNEAVSFVVRNNKLRWEPPVAEHNPTPVLFHRSIGEAITHQCMVELFSRYEPEWTLLSSLEATAYIQNYLKALIDAVPNESYHTYLSFVSFISHLCGQAIGLERTEIVPYILTEAAYILISRCSSFNDIANLIEAEYNYQHSKTCSK</sequence>
<dbReference type="EMBL" id="BMAV01008028">
    <property type="protein sequence ID" value="GFY51346.1"/>
    <property type="molecule type" value="Genomic_DNA"/>
</dbReference>
<gene>
    <name evidence="1" type="primary">NCL1_34539</name>
    <name evidence="1" type="ORF">TNIN_106501</name>
</gene>
<keyword evidence="2" id="KW-1185">Reference proteome</keyword>
<reference evidence="1" key="1">
    <citation type="submission" date="2020-08" db="EMBL/GenBank/DDBJ databases">
        <title>Multicomponent nature underlies the extraordinary mechanical properties of spider dragline silk.</title>
        <authorList>
            <person name="Kono N."/>
            <person name="Nakamura H."/>
            <person name="Mori M."/>
            <person name="Yoshida Y."/>
            <person name="Ohtoshi R."/>
            <person name="Malay A.D."/>
            <person name="Moran D.A.P."/>
            <person name="Tomita M."/>
            <person name="Numata K."/>
            <person name="Arakawa K."/>
        </authorList>
    </citation>
    <scope>NUCLEOTIDE SEQUENCE</scope>
</reference>
<protein>
    <submittedName>
        <fullName evidence="1">Uncharacterized protein</fullName>
    </submittedName>
</protein>
<dbReference type="OrthoDB" id="6412392at2759"/>
<accession>A0A8X7BZU2</accession>
<dbReference type="AlphaFoldDB" id="A0A8X7BZU2"/>
<evidence type="ECO:0000313" key="2">
    <source>
        <dbReference type="Proteomes" id="UP000886998"/>
    </source>
</evidence>
<comment type="caution">
    <text evidence="1">The sequence shown here is derived from an EMBL/GenBank/DDBJ whole genome shotgun (WGS) entry which is preliminary data.</text>
</comment>
<evidence type="ECO:0000313" key="1">
    <source>
        <dbReference type="EMBL" id="GFY51346.1"/>
    </source>
</evidence>
<name>A0A8X7BZU2_9ARAC</name>
<organism evidence="1 2">
    <name type="scientific">Trichonephila inaurata madagascariensis</name>
    <dbReference type="NCBI Taxonomy" id="2747483"/>
    <lineage>
        <taxon>Eukaryota</taxon>
        <taxon>Metazoa</taxon>
        <taxon>Ecdysozoa</taxon>
        <taxon>Arthropoda</taxon>
        <taxon>Chelicerata</taxon>
        <taxon>Arachnida</taxon>
        <taxon>Araneae</taxon>
        <taxon>Araneomorphae</taxon>
        <taxon>Entelegynae</taxon>
        <taxon>Araneoidea</taxon>
        <taxon>Nephilidae</taxon>
        <taxon>Trichonephila</taxon>
        <taxon>Trichonephila inaurata</taxon>
    </lineage>
</organism>